<dbReference type="SUPFAM" id="SSF88713">
    <property type="entry name" value="Glycoside hydrolase/deacetylase"/>
    <property type="match status" value="1"/>
</dbReference>
<keyword evidence="5" id="KW-0732">Signal</keyword>
<dbReference type="PROSITE" id="PS51318">
    <property type="entry name" value="TAT"/>
    <property type="match status" value="1"/>
</dbReference>
<dbReference type="GO" id="GO:0016810">
    <property type="term" value="F:hydrolase activity, acting on carbon-nitrogen (but not peptide) bonds"/>
    <property type="evidence" value="ECO:0007669"/>
    <property type="project" value="InterPro"/>
</dbReference>
<dbReference type="GO" id="GO:0005975">
    <property type="term" value="P:carbohydrate metabolic process"/>
    <property type="evidence" value="ECO:0007669"/>
    <property type="project" value="InterPro"/>
</dbReference>
<feature type="domain" description="NodB homology" evidence="8">
    <location>
        <begin position="120"/>
        <end position="202"/>
    </location>
</feature>
<evidence type="ECO:0000256" key="4">
    <source>
        <dbReference type="ARBA" id="ARBA00020071"/>
    </source>
</evidence>
<dbReference type="InterPro" id="IPR051398">
    <property type="entry name" value="Polysacch_Deacetylase"/>
</dbReference>
<dbReference type="EMBL" id="JACIJF010000005">
    <property type="protein sequence ID" value="MBB5710979.1"/>
    <property type="molecule type" value="Genomic_DNA"/>
</dbReference>
<comment type="subcellular location">
    <subcellularLocation>
        <location evidence="2">Secreted</location>
    </subcellularLocation>
</comment>
<gene>
    <name evidence="9" type="ORF">FHT02_002219</name>
</gene>
<evidence type="ECO:0000313" key="10">
    <source>
        <dbReference type="Proteomes" id="UP000527143"/>
    </source>
</evidence>
<evidence type="ECO:0000256" key="3">
    <source>
        <dbReference type="ARBA" id="ARBA00010973"/>
    </source>
</evidence>
<accession>A0A840YG75</accession>
<dbReference type="AlphaFoldDB" id="A0A840YG75"/>
<feature type="transmembrane region" description="Helical" evidence="7">
    <location>
        <begin position="12"/>
        <end position="32"/>
    </location>
</feature>
<evidence type="ECO:0000256" key="7">
    <source>
        <dbReference type="SAM" id="Phobius"/>
    </source>
</evidence>
<keyword evidence="7" id="KW-1133">Transmembrane helix</keyword>
<dbReference type="InterPro" id="IPR002509">
    <property type="entry name" value="NODB_dom"/>
</dbReference>
<reference evidence="9 10" key="1">
    <citation type="submission" date="2020-08" db="EMBL/GenBank/DDBJ databases">
        <title>Genomic Encyclopedia of Type Strains, Phase IV (KMG-IV): sequencing the most valuable type-strain genomes for metagenomic binning, comparative biology and taxonomic classification.</title>
        <authorList>
            <person name="Goeker M."/>
        </authorList>
    </citation>
    <scope>NUCLEOTIDE SEQUENCE [LARGE SCALE GENOMIC DNA]</scope>
    <source>
        <strain evidence="9 10">DSM 26736</strain>
    </source>
</reference>
<evidence type="ECO:0000313" key="9">
    <source>
        <dbReference type="EMBL" id="MBB5710979.1"/>
    </source>
</evidence>
<organism evidence="9 10">
    <name type="scientific">Sphingomonas xinjiangensis</name>
    <dbReference type="NCBI Taxonomy" id="643568"/>
    <lineage>
        <taxon>Bacteria</taxon>
        <taxon>Pseudomonadati</taxon>
        <taxon>Pseudomonadota</taxon>
        <taxon>Alphaproteobacteria</taxon>
        <taxon>Sphingomonadales</taxon>
        <taxon>Sphingomonadaceae</taxon>
        <taxon>Sphingomonas</taxon>
    </lineage>
</organism>
<dbReference type="Pfam" id="PF01522">
    <property type="entry name" value="Polysacc_deac_1"/>
    <property type="match status" value="1"/>
</dbReference>
<keyword evidence="7" id="KW-0812">Transmembrane</keyword>
<comment type="function">
    <text evidence="1">Is involved in generating a small heat-stable compound (Nod), an acylated oligomer of N-acetylglucosamine, that stimulates mitosis in various plant protoplasts.</text>
</comment>
<sequence>MTRKAERRARVLRWLAALAGGLAVAAIAMAALPGVAGTALAVLTVLGALALGHRWMIAPPGVAILTYHSMSPSPGWLPWSREIAVHPDTFARHLRTLQAMGVNVIGSRALIAQRRAGQGVPAGSVALHFDDGYLDNHRYAAPMLRTHGFAATFFPSLDFIEPGETVRRDGPSDGYMRWAELAELEAEPGFEVEPHGVGHARVPVSAATLGMLDADNWRRNAWMQWAATPGPKHDWFRMAAPVAVALGSPIPASGLALAERGWREGRRESEADLVHRIEGDLTACRTAFQARLGVTPQLFCWPENKSCPQGRAIAGALGYLATTGGTGRNTAGEPAEVLSRIHVGDRVLGFRWLLAEGLHLRASVRLMQGNHYWYLVVAPMNAMRRLVFAIRSALGQTFV</sequence>
<dbReference type="Proteomes" id="UP000527143">
    <property type="component" value="Unassembled WGS sequence"/>
</dbReference>
<comment type="similarity">
    <text evidence="3">Belongs to the polysaccharide deacetylase family.</text>
</comment>
<dbReference type="PANTHER" id="PTHR34216">
    <property type="match status" value="1"/>
</dbReference>
<proteinExistence type="inferred from homology"/>
<evidence type="ECO:0000256" key="2">
    <source>
        <dbReference type="ARBA" id="ARBA00004613"/>
    </source>
</evidence>
<name>A0A840YG75_9SPHN</name>
<keyword evidence="10" id="KW-1185">Reference proteome</keyword>
<evidence type="ECO:0000256" key="1">
    <source>
        <dbReference type="ARBA" id="ARBA00003236"/>
    </source>
</evidence>
<dbReference type="GO" id="GO:0005576">
    <property type="term" value="C:extracellular region"/>
    <property type="evidence" value="ECO:0007669"/>
    <property type="project" value="UniProtKB-SubCell"/>
</dbReference>
<dbReference type="PANTHER" id="PTHR34216:SF3">
    <property type="entry name" value="POLY-BETA-1,6-N-ACETYL-D-GLUCOSAMINE N-DEACETYLASE"/>
    <property type="match status" value="1"/>
</dbReference>
<evidence type="ECO:0000259" key="8">
    <source>
        <dbReference type="Pfam" id="PF01522"/>
    </source>
</evidence>
<protein>
    <recommendedName>
        <fullName evidence="4">Chitooligosaccharide deacetylase</fullName>
    </recommendedName>
    <alternativeName>
        <fullName evidence="6">Nodulation protein B</fullName>
    </alternativeName>
</protein>
<dbReference type="InterPro" id="IPR011330">
    <property type="entry name" value="Glyco_hydro/deAcase_b/a-brl"/>
</dbReference>
<dbReference type="Gene3D" id="3.20.20.370">
    <property type="entry name" value="Glycoside hydrolase/deacetylase"/>
    <property type="match status" value="1"/>
</dbReference>
<comment type="caution">
    <text evidence="9">The sequence shown here is derived from an EMBL/GenBank/DDBJ whole genome shotgun (WGS) entry which is preliminary data.</text>
</comment>
<dbReference type="InterPro" id="IPR006311">
    <property type="entry name" value="TAT_signal"/>
</dbReference>
<evidence type="ECO:0000256" key="6">
    <source>
        <dbReference type="ARBA" id="ARBA00032976"/>
    </source>
</evidence>
<keyword evidence="7" id="KW-0472">Membrane</keyword>
<evidence type="ECO:0000256" key="5">
    <source>
        <dbReference type="ARBA" id="ARBA00022729"/>
    </source>
</evidence>
<dbReference type="RefSeq" id="WP_184087392.1">
    <property type="nucleotide sequence ID" value="NZ_JACIJF010000005.1"/>
</dbReference>